<dbReference type="Gene3D" id="3.10.450.50">
    <property type="match status" value="1"/>
</dbReference>
<dbReference type="InterPro" id="IPR013328">
    <property type="entry name" value="6PGD_dom2"/>
</dbReference>
<gene>
    <name evidence="2" type="ORF">G5C66_18250</name>
</gene>
<dbReference type="Proteomes" id="UP000483261">
    <property type="component" value="Unassembled WGS sequence"/>
</dbReference>
<accession>A0A6M1QXF3</accession>
<dbReference type="GO" id="GO:0050661">
    <property type="term" value="F:NADP binding"/>
    <property type="evidence" value="ECO:0007669"/>
    <property type="project" value="InterPro"/>
</dbReference>
<dbReference type="Pfam" id="PF12893">
    <property type="entry name" value="Lumazine_bd_2"/>
    <property type="match status" value="1"/>
</dbReference>
<evidence type="ECO:0000313" key="3">
    <source>
        <dbReference type="Proteomes" id="UP000483261"/>
    </source>
</evidence>
<evidence type="ECO:0000259" key="1">
    <source>
        <dbReference type="Pfam" id="PF03446"/>
    </source>
</evidence>
<dbReference type="SUPFAM" id="SSF54427">
    <property type="entry name" value="NTF2-like"/>
    <property type="match status" value="1"/>
</dbReference>
<dbReference type="InterPro" id="IPR008927">
    <property type="entry name" value="6-PGluconate_DH-like_C_sf"/>
</dbReference>
<dbReference type="RefSeq" id="WP_165112370.1">
    <property type="nucleotide sequence ID" value="NZ_JAALAA010000016.1"/>
</dbReference>
<dbReference type="InterPro" id="IPR051265">
    <property type="entry name" value="HIBADH-related_NP60_sf"/>
</dbReference>
<dbReference type="PANTHER" id="PTHR43580">
    <property type="entry name" value="OXIDOREDUCTASE GLYR1-RELATED"/>
    <property type="match status" value="1"/>
</dbReference>
<dbReference type="Gene3D" id="3.40.50.720">
    <property type="entry name" value="NAD(P)-binding Rossmann-like Domain"/>
    <property type="match status" value="1"/>
</dbReference>
<dbReference type="InterPro" id="IPR006115">
    <property type="entry name" value="6PGDH_NADP-bd"/>
</dbReference>
<dbReference type="AlphaFoldDB" id="A0A6M1QXF3"/>
<dbReference type="InterPro" id="IPR032710">
    <property type="entry name" value="NTF2-like_dom_sf"/>
</dbReference>
<dbReference type="InterPro" id="IPR039437">
    <property type="entry name" value="FrzH/put_lumazine-bd"/>
</dbReference>
<name>A0A6M1QXF3_9ACTN</name>
<sequence>MSTRVAVVGLGRMGTAMESRLREKTYEVAGWSRRHGGSPQTAVADADVVVLALFDGHACAQVLDQITLKSGAVLVNTSTIAPDEAAALSERVGPAYVHAPVLGSVPAVADGSLTVLAAGAEVARVRGVLTALGDVVEVAEAATAAALKLVANSSLAGALLALRDSLQQADALGLPRSDTLDVLARGPLGGLVSRKRPFLDGTDSSPAAQFTIGALAKDATLLADATQVPFPTADVLGNSQAGPDADIGLVATEASVDDAVLRPLRAYVEGHATGDPTHFGDAFLPSAHIEGLRDDGFVTWTLDEYVGLFPGRPAADESTRRRRIDSVQVHGTVATASMTLWHGTDTFTDVFLLVDTGGRWWIANKAYHRDRTP</sequence>
<dbReference type="PANTHER" id="PTHR43580:SF2">
    <property type="entry name" value="CYTOKINE-LIKE NUCLEAR FACTOR N-PAC"/>
    <property type="match status" value="1"/>
</dbReference>
<keyword evidence="3" id="KW-1185">Reference proteome</keyword>
<dbReference type="SUPFAM" id="SSF48179">
    <property type="entry name" value="6-phosphogluconate dehydrogenase C-terminal domain-like"/>
    <property type="match status" value="1"/>
</dbReference>
<dbReference type="EMBL" id="JAALAA010000016">
    <property type="protein sequence ID" value="NGN94673.1"/>
    <property type="molecule type" value="Genomic_DNA"/>
</dbReference>
<reference evidence="2 3" key="1">
    <citation type="submission" date="2020-02" db="EMBL/GenBank/DDBJ databases">
        <title>Whole-genome analyses of novel actinobacteria.</title>
        <authorList>
            <person name="Sahin N."/>
        </authorList>
    </citation>
    <scope>NUCLEOTIDE SEQUENCE [LARGE SCALE GENOMIC DNA]</scope>
    <source>
        <strain evidence="2 3">KC13</strain>
    </source>
</reference>
<evidence type="ECO:0000313" key="2">
    <source>
        <dbReference type="EMBL" id="NGN94673.1"/>
    </source>
</evidence>
<dbReference type="InterPro" id="IPR036291">
    <property type="entry name" value="NAD(P)-bd_dom_sf"/>
</dbReference>
<protein>
    <submittedName>
        <fullName evidence="2">6-phosphogluconate dehydrogenase</fullName>
    </submittedName>
</protein>
<organism evidence="2 3">
    <name type="scientific">Nocardioides turkmenicus</name>
    <dbReference type="NCBI Taxonomy" id="2711220"/>
    <lineage>
        <taxon>Bacteria</taxon>
        <taxon>Bacillati</taxon>
        <taxon>Actinomycetota</taxon>
        <taxon>Actinomycetes</taxon>
        <taxon>Propionibacteriales</taxon>
        <taxon>Nocardioidaceae</taxon>
        <taxon>Nocardioides</taxon>
    </lineage>
</organism>
<dbReference type="Gene3D" id="1.10.1040.10">
    <property type="entry name" value="N-(1-d-carboxylethyl)-l-norvaline Dehydrogenase, domain 2"/>
    <property type="match status" value="1"/>
</dbReference>
<proteinExistence type="predicted"/>
<dbReference type="SUPFAM" id="SSF51735">
    <property type="entry name" value="NAD(P)-binding Rossmann-fold domains"/>
    <property type="match status" value="1"/>
</dbReference>
<comment type="caution">
    <text evidence="2">The sequence shown here is derived from an EMBL/GenBank/DDBJ whole genome shotgun (WGS) entry which is preliminary data.</text>
</comment>
<dbReference type="Pfam" id="PF03446">
    <property type="entry name" value="NAD_binding_2"/>
    <property type="match status" value="1"/>
</dbReference>
<feature type="domain" description="6-phosphogluconate dehydrogenase NADP-binding" evidence="1">
    <location>
        <begin position="5"/>
        <end position="136"/>
    </location>
</feature>